<dbReference type="EMBL" id="PVZG01000004">
    <property type="protein sequence ID" value="PRY30475.1"/>
    <property type="molecule type" value="Genomic_DNA"/>
</dbReference>
<evidence type="ECO:0000313" key="1">
    <source>
        <dbReference type="EMBL" id="PRY30475.1"/>
    </source>
</evidence>
<keyword evidence="2" id="KW-1185">Reference proteome</keyword>
<dbReference type="OrthoDB" id="3393137at2"/>
<dbReference type="Proteomes" id="UP000239209">
    <property type="component" value="Unassembled WGS sequence"/>
</dbReference>
<dbReference type="InterPro" id="IPR008792">
    <property type="entry name" value="PQQD"/>
</dbReference>
<accession>A0A2T0SAM0</accession>
<evidence type="ECO:0000313" key="2">
    <source>
        <dbReference type="Proteomes" id="UP000239209"/>
    </source>
</evidence>
<dbReference type="Gene3D" id="1.10.10.1150">
    <property type="entry name" value="Coenzyme PQQ synthesis protein D (PqqD)"/>
    <property type="match status" value="1"/>
</dbReference>
<sequence length="87" mass="9334">MWSFSPEAVQWHLVDGEVIALDTARGEYLSVDGSGALLWSRLADGATEESLAADLTAAYGIDPDVAAVDVGLFLRELHDRRFLTAAA</sequence>
<dbReference type="AlphaFoldDB" id="A0A2T0SAM0"/>
<gene>
    <name evidence="1" type="ORF">CLV70_10427</name>
</gene>
<protein>
    <submittedName>
        <fullName evidence="1">Coenzyme PQQ synthesis protein D (PqqD)</fullName>
    </submittedName>
</protein>
<dbReference type="RefSeq" id="WP_106126121.1">
    <property type="nucleotide sequence ID" value="NZ_PVZG01000004.1"/>
</dbReference>
<comment type="caution">
    <text evidence="1">The sequence shown here is derived from an EMBL/GenBank/DDBJ whole genome shotgun (WGS) entry which is preliminary data.</text>
</comment>
<dbReference type="InterPro" id="IPR041881">
    <property type="entry name" value="PqqD_sf"/>
</dbReference>
<reference evidence="1 2" key="1">
    <citation type="submission" date="2018-03" db="EMBL/GenBank/DDBJ databases">
        <title>Genomic Encyclopedia of Archaeal and Bacterial Type Strains, Phase II (KMG-II): from individual species to whole genera.</title>
        <authorList>
            <person name="Goeker M."/>
        </authorList>
    </citation>
    <scope>NUCLEOTIDE SEQUENCE [LARGE SCALE GENOMIC DNA]</scope>
    <source>
        <strain evidence="1 2">DSM 45348</strain>
    </source>
</reference>
<organism evidence="1 2">
    <name type="scientific">Pseudosporangium ferrugineum</name>
    <dbReference type="NCBI Taxonomy" id="439699"/>
    <lineage>
        <taxon>Bacteria</taxon>
        <taxon>Bacillati</taxon>
        <taxon>Actinomycetota</taxon>
        <taxon>Actinomycetes</taxon>
        <taxon>Micromonosporales</taxon>
        <taxon>Micromonosporaceae</taxon>
        <taxon>Pseudosporangium</taxon>
    </lineage>
</organism>
<name>A0A2T0SAM0_9ACTN</name>
<dbReference type="Pfam" id="PF05402">
    <property type="entry name" value="PqqD"/>
    <property type="match status" value="1"/>
</dbReference>
<proteinExistence type="predicted"/>